<dbReference type="Proteomes" id="UP000001312">
    <property type="component" value="Unassembled WGS sequence"/>
</dbReference>
<gene>
    <name evidence="2" type="ORF">SS1G_12593</name>
</gene>
<proteinExistence type="predicted"/>
<feature type="transmembrane region" description="Helical" evidence="1">
    <location>
        <begin position="58"/>
        <end position="77"/>
    </location>
</feature>
<evidence type="ECO:0000313" key="2">
    <source>
        <dbReference type="EMBL" id="EDN97739.1"/>
    </source>
</evidence>
<dbReference type="RefSeq" id="XP_001586606.1">
    <property type="nucleotide sequence ID" value="XM_001586556.1"/>
</dbReference>
<feature type="transmembrane region" description="Helical" evidence="1">
    <location>
        <begin position="36"/>
        <end position="52"/>
    </location>
</feature>
<dbReference type="InParanoid" id="A7F4R8"/>
<evidence type="ECO:0000256" key="1">
    <source>
        <dbReference type="SAM" id="Phobius"/>
    </source>
</evidence>
<evidence type="ECO:0008006" key="4">
    <source>
        <dbReference type="Google" id="ProtNLM"/>
    </source>
</evidence>
<dbReference type="KEGG" id="ssl:SS1G_12593"/>
<name>A7F4R8_SCLS1</name>
<keyword evidence="1" id="KW-0812">Transmembrane</keyword>
<keyword evidence="1" id="KW-1133">Transmembrane helix</keyword>
<sequence>MQIGMKENAIESRKKNTMVMNVEYLSKSGEDVKRGALLKLILLFGLGLGLGISKTEAALIFCGYWYCVVGSEVWCVVKCGVRVMEGMEE</sequence>
<keyword evidence="3" id="KW-1185">Reference proteome</keyword>
<dbReference type="GeneID" id="5482523"/>
<dbReference type="AlphaFoldDB" id="A7F4R8"/>
<protein>
    <recommendedName>
        <fullName evidence="4">Transmembrane protein</fullName>
    </recommendedName>
</protein>
<evidence type="ECO:0000313" key="3">
    <source>
        <dbReference type="Proteomes" id="UP000001312"/>
    </source>
</evidence>
<reference evidence="3" key="1">
    <citation type="journal article" date="2011" name="PLoS Genet.">
        <title>Genomic analysis of the necrotrophic fungal pathogens Sclerotinia sclerotiorum and Botrytis cinerea.</title>
        <authorList>
            <person name="Amselem J."/>
            <person name="Cuomo C.A."/>
            <person name="van Kan J.A."/>
            <person name="Viaud M."/>
            <person name="Benito E.P."/>
            <person name="Couloux A."/>
            <person name="Coutinho P.M."/>
            <person name="de Vries R.P."/>
            <person name="Dyer P.S."/>
            <person name="Fillinger S."/>
            <person name="Fournier E."/>
            <person name="Gout L."/>
            <person name="Hahn M."/>
            <person name="Kohn L."/>
            <person name="Lapalu N."/>
            <person name="Plummer K.M."/>
            <person name="Pradier J.M."/>
            <person name="Quevillon E."/>
            <person name="Sharon A."/>
            <person name="Simon A."/>
            <person name="ten Have A."/>
            <person name="Tudzynski B."/>
            <person name="Tudzynski P."/>
            <person name="Wincker P."/>
            <person name="Andrew M."/>
            <person name="Anthouard V."/>
            <person name="Beever R.E."/>
            <person name="Beffa R."/>
            <person name="Benoit I."/>
            <person name="Bouzid O."/>
            <person name="Brault B."/>
            <person name="Chen Z."/>
            <person name="Choquer M."/>
            <person name="Collemare J."/>
            <person name="Cotton P."/>
            <person name="Danchin E.G."/>
            <person name="Da Silva C."/>
            <person name="Gautier A."/>
            <person name="Giraud C."/>
            <person name="Giraud T."/>
            <person name="Gonzalez C."/>
            <person name="Grossetete S."/>
            <person name="Guldener U."/>
            <person name="Henrissat B."/>
            <person name="Howlett B.J."/>
            <person name="Kodira C."/>
            <person name="Kretschmer M."/>
            <person name="Lappartient A."/>
            <person name="Leroch M."/>
            <person name="Levis C."/>
            <person name="Mauceli E."/>
            <person name="Neuveglise C."/>
            <person name="Oeser B."/>
            <person name="Pearson M."/>
            <person name="Poulain J."/>
            <person name="Poussereau N."/>
            <person name="Quesneville H."/>
            <person name="Rascle C."/>
            <person name="Schumacher J."/>
            <person name="Segurens B."/>
            <person name="Sexton A."/>
            <person name="Silva E."/>
            <person name="Sirven C."/>
            <person name="Soanes D.M."/>
            <person name="Talbot N.J."/>
            <person name="Templeton M."/>
            <person name="Yandava C."/>
            <person name="Yarden O."/>
            <person name="Zeng Q."/>
            <person name="Rollins J.A."/>
            <person name="Lebrun M.H."/>
            <person name="Dickman M."/>
        </authorList>
    </citation>
    <scope>NUCLEOTIDE SEQUENCE [LARGE SCALE GENOMIC DNA]</scope>
    <source>
        <strain evidence="3">ATCC 18683 / 1980 / Ss-1</strain>
    </source>
</reference>
<keyword evidence="1" id="KW-0472">Membrane</keyword>
<accession>A7F4R8</accession>
<dbReference type="EMBL" id="CH476641">
    <property type="protein sequence ID" value="EDN97739.1"/>
    <property type="molecule type" value="Genomic_DNA"/>
</dbReference>
<dbReference type="HOGENOM" id="CLU_2456127_0_0_1"/>
<organism evidence="2 3">
    <name type="scientific">Sclerotinia sclerotiorum (strain ATCC 18683 / 1980 / Ss-1)</name>
    <name type="common">White mold</name>
    <name type="synonym">Whetzelinia sclerotiorum</name>
    <dbReference type="NCBI Taxonomy" id="665079"/>
    <lineage>
        <taxon>Eukaryota</taxon>
        <taxon>Fungi</taxon>
        <taxon>Dikarya</taxon>
        <taxon>Ascomycota</taxon>
        <taxon>Pezizomycotina</taxon>
        <taxon>Leotiomycetes</taxon>
        <taxon>Helotiales</taxon>
        <taxon>Sclerotiniaceae</taxon>
        <taxon>Sclerotinia</taxon>
    </lineage>
</organism>